<evidence type="ECO:0000313" key="2">
    <source>
        <dbReference type="Proteomes" id="UP000642509"/>
    </source>
</evidence>
<proteinExistence type="predicted"/>
<evidence type="ECO:0000313" key="1">
    <source>
        <dbReference type="EMBL" id="GGO40365.1"/>
    </source>
</evidence>
<dbReference type="Proteomes" id="UP000642509">
    <property type="component" value="Unassembled WGS sequence"/>
</dbReference>
<evidence type="ECO:0008006" key="3">
    <source>
        <dbReference type="Google" id="ProtNLM"/>
    </source>
</evidence>
<comment type="caution">
    <text evidence="1">The sequence shown here is derived from an EMBL/GenBank/DDBJ whole genome shotgun (WGS) entry which is preliminary data.</text>
</comment>
<sequence length="104" mass="10796">MTAPTGADVAAFLGAADDTELTALADEHVAVVTTMVRAYTRGGGFAAGTPNDELAAVITTATARLVANPEQVGYSVGSVRQDAGFKGFSLAETFVLNRYRRRSA</sequence>
<organism evidence="1 2">
    <name type="scientific">Citricoccus zhacaiensis</name>
    <dbReference type="NCBI Taxonomy" id="489142"/>
    <lineage>
        <taxon>Bacteria</taxon>
        <taxon>Bacillati</taxon>
        <taxon>Actinomycetota</taxon>
        <taxon>Actinomycetes</taxon>
        <taxon>Micrococcales</taxon>
        <taxon>Micrococcaceae</taxon>
        <taxon>Citricoccus</taxon>
    </lineage>
</organism>
<dbReference type="EMBL" id="BMLQ01000001">
    <property type="protein sequence ID" value="GGO40365.1"/>
    <property type="molecule type" value="Genomic_DNA"/>
</dbReference>
<keyword evidence="2" id="KW-1185">Reference proteome</keyword>
<dbReference type="RefSeq" id="WP_188803438.1">
    <property type="nucleotide sequence ID" value="NZ_BAAAOU010000003.1"/>
</dbReference>
<gene>
    <name evidence="1" type="ORF">GCM10010977_02560</name>
</gene>
<reference evidence="2" key="1">
    <citation type="journal article" date="2019" name="Int. J. Syst. Evol. Microbiol.">
        <title>The Global Catalogue of Microorganisms (GCM) 10K type strain sequencing project: providing services to taxonomists for standard genome sequencing and annotation.</title>
        <authorList>
            <consortium name="The Broad Institute Genomics Platform"/>
            <consortium name="The Broad Institute Genome Sequencing Center for Infectious Disease"/>
            <person name="Wu L."/>
            <person name="Ma J."/>
        </authorList>
    </citation>
    <scope>NUCLEOTIDE SEQUENCE [LARGE SCALE GENOMIC DNA]</scope>
    <source>
        <strain evidence="2">CGMCC 1.7064</strain>
    </source>
</reference>
<accession>A0ABQ2LMP5</accession>
<protein>
    <recommendedName>
        <fullName evidence="3">Phage gp6-like head-tail connector protein</fullName>
    </recommendedName>
</protein>
<name>A0ABQ2LMP5_9MICC</name>